<comment type="catalytic activity">
    <reaction evidence="3">
        <text>dTTP + H2O = dTMP + diphosphate + H(+)</text>
        <dbReference type="Rhea" id="RHEA:28534"/>
        <dbReference type="ChEBI" id="CHEBI:15377"/>
        <dbReference type="ChEBI" id="CHEBI:15378"/>
        <dbReference type="ChEBI" id="CHEBI:33019"/>
        <dbReference type="ChEBI" id="CHEBI:37568"/>
        <dbReference type="ChEBI" id="CHEBI:63528"/>
        <dbReference type="EC" id="3.6.1.9"/>
    </reaction>
</comment>
<dbReference type="Pfam" id="PF02545">
    <property type="entry name" value="Maf"/>
    <property type="match status" value="1"/>
</dbReference>
<dbReference type="KEGG" id="sbr:SY1_22870"/>
<dbReference type="Proteomes" id="UP000008957">
    <property type="component" value="Chromosome"/>
</dbReference>
<sequence length="215" mass="23210">MTERPVVVPLRVRLASSSPRRRALLSDLGWDLDVLSPDVDESHRPGEGPAELCERLARLKAGACAADSDLPVVAADTVVAIDGLALGKPTDRREACAMLHRLQGRTHEVMTGLAVSWRGRLLSCVERTSVTFRPLSEEAVRAYAASGEGDDKAGAYAIQGRGALLVSEIRGDYFNVVGLPLCRLGQMMESLGFCLNGMLGWDRPGVCVEERSFGF</sequence>
<dbReference type="InterPro" id="IPR003697">
    <property type="entry name" value="Maf-like"/>
</dbReference>
<keyword evidence="3" id="KW-0963">Cytoplasm</keyword>
<dbReference type="CDD" id="cd00555">
    <property type="entry name" value="Maf"/>
    <property type="match status" value="1"/>
</dbReference>
<dbReference type="GO" id="GO:0047429">
    <property type="term" value="F:nucleoside triphosphate diphosphatase activity"/>
    <property type="evidence" value="ECO:0007669"/>
    <property type="project" value="UniProtKB-EC"/>
</dbReference>
<dbReference type="RefSeq" id="WP_015557113.1">
    <property type="nucleotide sequence ID" value="NC_021038.1"/>
</dbReference>
<dbReference type="NCBIfam" id="TIGR00172">
    <property type="entry name" value="maf"/>
    <property type="match status" value="1"/>
</dbReference>
<keyword evidence="3" id="KW-0546">Nucleotide metabolism</keyword>
<reference evidence="4 5" key="2">
    <citation type="submission" date="2010-03" db="EMBL/GenBank/DDBJ databases">
        <authorList>
            <person name="Pajon A."/>
        </authorList>
    </citation>
    <scope>NUCLEOTIDE SEQUENCE [LARGE SCALE GENOMIC DNA]</scope>
    <source>
        <strain evidence="4 5">SGP1</strain>
    </source>
</reference>
<feature type="site" description="Important for substrate specificity" evidence="3">
    <location>
        <position position="77"/>
    </location>
</feature>
<dbReference type="PANTHER" id="PTHR43213">
    <property type="entry name" value="BIFUNCTIONAL DTTP/UTP PYROPHOSPHATASE/METHYLTRANSFERASE PROTEIN-RELATED"/>
    <property type="match status" value="1"/>
</dbReference>
<comment type="similarity">
    <text evidence="3">Belongs to the Maf family. YhdE subfamily.</text>
</comment>
<dbReference type="SUPFAM" id="SSF52972">
    <property type="entry name" value="ITPase-like"/>
    <property type="match status" value="1"/>
</dbReference>
<evidence type="ECO:0000256" key="2">
    <source>
        <dbReference type="ARBA" id="ARBA00022801"/>
    </source>
</evidence>
<evidence type="ECO:0000256" key="3">
    <source>
        <dbReference type="HAMAP-Rule" id="MF_00528"/>
    </source>
</evidence>
<dbReference type="AlphaFoldDB" id="A0AB94IZ27"/>
<dbReference type="GO" id="GO:0009117">
    <property type="term" value="P:nucleotide metabolic process"/>
    <property type="evidence" value="ECO:0007669"/>
    <property type="project" value="UniProtKB-KW"/>
</dbReference>
<comment type="subcellular location">
    <subcellularLocation>
        <location evidence="3">Cytoplasm</location>
    </subcellularLocation>
</comment>
<dbReference type="EC" id="3.6.1.9" evidence="3"/>
<dbReference type="PANTHER" id="PTHR43213:SF5">
    <property type="entry name" value="BIFUNCTIONAL DTTP_UTP PYROPHOSPHATASE_METHYLTRANSFERASE PROTEIN-RELATED"/>
    <property type="match status" value="1"/>
</dbReference>
<evidence type="ECO:0000256" key="1">
    <source>
        <dbReference type="ARBA" id="ARBA00001968"/>
    </source>
</evidence>
<gene>
    <name evidence="4" type="ORF">SY1_22870</name>
</gene>
<dbReference type="HAMAP" id="MF_00528">
    <property type="entry name" value="Maf"/>
    <property type="match status" value="1"/>
</dbReference>
<feature type="active site" description="Proton acceptor" evidence="3">
    <location>
        <position position="76"/>
    </location>
</feature>
<evidence type="ECO:0000313" key="5">
    <source>
        <dbReference type="Proteomes" id="UP000008957"/>
    </source>
</evidence>
<comment type="caution">
    <text evidence="3">Lacks conserved residue(s) required for the propagation of feature annotation.</text>
</comment>
<dbReference type="PIRSF" id="PIRSF006305">
    <property type="entry name" value="Maf"/>
    <property type="match status" value="1"/>
</dbReference>
<feature type="site" description="Important for substrate specificity" evidence="3">
    <location>
        <position position="159"/>
    </location>
</feature>
<dbReference type="Gene3D" id="3.90.950.10">
    <property type="match status" value="1"/>
</dbReference>
<proteinExistence type="inferred from homology"/>
<organism evidence="4 5">
    <name type="scientific">Fretibacterium fastidiosum</name>
    <dbReference type="NCBI Taxonomy" id="651822"/>
    <lineage>
        <taxon>Bacteria</taxon>
        <taxon>Thermotogati</taxon>
        <taxon>Synergistota</taxon>
        <taxon>Synergistia</taxon>
        <taxon>Synergistales</taxon>
        <taxon>Aminobacteriaceae</taxon>
        <taxon>Fretibacterium</taxon>
    </lineage>
</organism>
<accession>A0AB94IZ27</accession>
<dbReference type="GO" id="GO:0005737">
    <property type="term" value="C:cytoplasm"/>
    <property type="evidence" value="ECO:0007669"/>
    <property type="project" value="UniProtKB-SubCell"/>
</dbReference>
<comment type="function">
    <text evidence="3">Nucleoside triphosphate pyrophosphatase that hydrolyzes dTTP and UTP. May have a dual role in cell division arrest and in preventing the incorporation of modified nucleotides into cellular nucleic acids.</text>
</comment>
<dbReference type="InterPro" id="IPR029001">
    <property type="entry name" value="ITPase-like_fam"/>
</dbReference>
<keyword evidence="2 3" id="KW-0378">Hydrolase</keyword>
<evidence type="ECO:0000313" key="4">
    <source>
        <dbReference type="EMBL" id="CBL28967.1"/>
    </source>
</evidence>
<feature type="site" description="Important for substrate specificity" evidence="3">
    <location>
        <position position="20"/>
    </location>
</feature>
<keyword evidence="5" id="KW-1185">Reference proteome</keyword>
<name>A0AB94IZ27_9BACT</name>
<dbReference type="EMBL" id="FP929056">
    <property type="protein sequence ID" value="CBL28967.1"/>
    <property type="molecule type" value="Genomic_DNA"/>
</dbReference>
<reference evidence="5" key="1">
    <citation type="submission" date="2010-03" db="EMBL/GenBank/DDBJ databases">
        <title>The genome sequence of Synergistetes sp. SGP1.</title>
        <authorList>
            <consortium name="metaHIT consortium -- http://www.metahit.eu/"/>
            <person name="Pajon A."/>
            <person name="Turner K."/>
            <person name="Parkhill J."/>
            <person name="Wade W."/>
            <person name="Vartoukian S."/>
        </authorList>
    </citation>
    <scope>NUCLEOTIDE SEQUENCE [LARGE SCALE GENOMIC DNA]</scope>
    <source>
        <strain evidence="5">SGP1</strain>
    </source>
</reference>
<comment type="cofactor">
    <cofactor evidence="1 3">
        <name>a divalent metal cation</name>
        <dbReference type="ChEBI" id="CHEBI:60240"/>
    </cofactor>
</comment>
<protein>
    <recommendedName>
        <fullName evidence="3">dTTP/UTP pyrophosphatase</fullName>
        <shortName evidence="3">dTTPase/UTPase</shortName>
        <ecNumber evidence="3">3.6.1.9</ecNumber>
    </recommendedName>
    <alternativeName>
        <fullName evidence="3">Nucleoside triphosphate pyrophosphatase</fullName>
    </alternativeName>
    <alternativeName>
        <fullName evidence="3">Nucleotide pyrophosphatase</fullName>
        <shortName evidence="3">Nucleotide PPase</shortName>
    </alternativeName>
</protein>
<comment type="catalytic activity">
    <reaction evidence="3">
        <text>UTP + H2O = UMP + diphosphate + H(+)</text>
        <dbReference type="Rhea" id="RHEA:29395"/>
        <dbReference type="ChEBI" id="CHEBI:15377"/>
        <dbReference type="ChEBI" id="CHEBI:15378"/>
        <dbReference type="ChEBI" id="CHEBI:33019"/>
        <dbReference type="ChEBI" id="CHEBI:46398"/>
        <dbReference type="ChEBI" id="CHEBI:57865"/>
        <dbReference type="EC" id="3.6.1.9"/>
    </reaction>
</comment>